<accession>A0ABU0GFW5</accession>
<keyword evidence="3" id="KW-1185">Reference proteome</keyword>
<gene>
    <name evidence="2" type="ORF">JO380_000017</name>
</gene>
<proteinExistence type="predicted"/>
<comment type="caution">
    <text evidence="2">The sequence shown here is derived from an EMBL/GenBank/DDBJ whole genome shotgun (WGS) entry which is preliminary data.</text>
</comment>
<evidence type="ECO:0000256" key="1">
    <source>
        <dbReference type="SAM" id="MobiDB-lite"/>
    </source>
</evidence>
<protein>
    <submittedName>
        <fullName evidence="2">Uncharacterized protein</fullName>
    </submittedName>
</protein>
<organism evidence="2 3">
    <name type="scientific">Cellulomonas iranensis</name>
    <dbReference type="NCBI Taxonomy" id="76862"/>
    <lineage>
        <taxon>Bacteria</taxon>
        <taxon>Bacillati</taxon>
        <taxon>Actinomycetota</taxon>
        <taxon>Actinomycetes</taxon>
        <taxon>Micrococcales</taxon>
        <taxon>Cellulomonadaceae</taxon>
        <taxon>Cellulomonas</taxon>
    </lineage>
</organism>
<dbReference type="EMBL" id="JAUSVM010000001">
    <property type="protein sequence ID" value="MDQ0423636.1"/>
    <property type="molecule type" value="Genomic_DNA"/>
</dbReference>
<reference evidence="2 3" key="1">
    <citation type="submission" date="2023-07" db="EMBL/GenBank/DDBJ databases">
        <title>Sequencing the genomes of 1000 actinobacteria strains.</title>
        <authorList>
            <person name="Klenk H.-P."/>
        </authorList>
    </citation>
    <scope>NUCLEOTIDE SEQUENCE [LARGE SCALE GENOMIC DNA]</scope>
    <source>
        <strain evidence="2 3">DSM 14785</strain>
    </source>
</reference>
<feature type="compositionally biased region" description="Basic and acidic residues" evidence="1">
    <location>
        <begin position="40"/>
        <end position="51"/>
    </location>
</feature>
<dbReference type="RefSeq" id="WP_156441982.1">
    <property type="nucleotide sequence ID" value="NZ_JAUSVM010000001.1"/>
</dbReference>
<name>A0ABU0GFW5_9CELL</name>
<dbReference type="Proteomes" id="UP001240250">
    <property type="component" value="Unassembled WGS sequence"/>
</dbReference>
<evidence type="ECO:0000313" key="3">
    <source>
        <dbReference type="Proteomes" id="UP001240250"/>
    </source>
</evidence>
<sequence>MTRPAGAQLKYDDEDEPVVHWAVCHGCAWVGPDRLSPADARADAAEHDDRAHARRVG</sequence>
<feature type="region of interest" description="Disordered" evidence="1">
    <location>
        <begin position="38"/>
        <end position="57"/>
    </location>
</feature>
<evidence type="ECO:0000313" key="2">
    <source>
        <dbReference type="EMBL" id="MDQ0423636.1"/>
    </source>
</evidence>